<evidence type="ECO:0000256" key="2">
    <source>
        <dbReference type="ARBA" id="ARBA00006983"/>
    </source>
</evidence>
<feature type="transmembrane region" description="Helical" evidence="6">
    <location>
        <begin position="198"/>
        <end position="215"/>
    </location>
</feature>
<feature type="transmembrane region" description="Helical" evidence="6">
    <location>
        <begin position="463"/>
        <end position="488"/>
    </location>
</feature>
<protein>
    <recommendedName>
        <fullName evidence="7">Amino acid permease/ SLC12A domain-containing protein</fullName>
    </recommendedName>
</protein>
<comment type="similarity">
    <text evidence="2">Belongs to the amino acid-polyamine-organocation (APC) superfamily. YAT (TC 2.A.3.10) family.</text>
</comment>
<dbReference type="PIRSF" id="PIRSF006060">
    <property type="entry name" value="AA_transporter"/>
    <property type="match status" value="1"/>
</dbReference>
<dbReference type="EMBL" id="KV453877">
    <property type="protein sequence ID" value="ODV82658.1"/>
    <property type="molecule type" value="Genomic_DNA"/>
</dbReference>
<keyword evidence="5 6" id="KW-0472">Membrane</keyword>
<feature type="transmembrane region" description="Helical" evidence="6">
    <location>
        <begin position="165"/>
        <end position="186"/>
    </location>
</feature>
<evidence type="ECO:0000256" key="1">
    <source>
        <dbReference type="ARBA" id="ARBA00004141"/>
    </source>
</evidence>
<proteinExistence type="inferred from homology"/>
<gene>
    <name evidence="8" type="ORF">CANARDRAFT_30640</name>
</gene>
<dbReference type="AlphaFoldDB" id="A0A1E4ST17"/>
<dbReference type="Proteomes" id="UP000094801">
    <property type="component" value="Unassembled WGS sequence"/>
</dbReference>
<dbReference type="InterPro" id="IPR004841">
    <property type="entry name" value="AA-permease/SLC12A_dom"/>
</dbReference>
<evidence type="ECO:0000256" key="3">
    <source>
        <dbReference type="ARBA" id="ARBA00022692"/>
    </source>
</evidence>
<dbReference type="Pfam" id="PF00324">
    <property type="entry name" value="AA_permease"/>
    <property type="match status" value="1"/>
</dbReference>
<dbReference type="InterPro" id="IPR050524">
    <property type="entry name" value="APC_YAT"/>
</dbReference>
<feature type="transmembrane region" description="Helical" evidence="6">
    <location>
        <begin position="133"/>
        <end position="159"/>
    </location>
</feature>
<dbReference type="PANTHER" id="PTHR43341">
    <property type="entry name" value="AMINO ACID PERMEASE"/>
    <property type="match status" value="1"/>
</dbReference>
<keyword evidence="4 6" id="KW-1133">Transmembrane helix</keyword>
<comment type="subcellular location">
    <subcellularLocation>
        <location evidence="1">Membrane</location>
        <topology evidence="1">Multi-pass membrane protein</topology>
    </subcellularLocation>
</comment>
<dbReference type="STRING" id="983967.A0A1E4ST17"/>
<feature type="domain" description="Amino acid permease/ SLC12A" evidence="7">
    <location>
        <begin position="55"/>
        <end position="518"/>
    </location>
</feature>
<evidence type="ECO:0000313" key="8">
    <source>
        <dbReference type="EMBL" id="ODV82658.1"/>
    </source>
</evidence>
<accession>A0A1E4ST17</accession>
<evidence type="ECO:0000313" key="9">
    <source>
        <dbReference type="Proteomes" id="UP000094801"/>
    </source>
</evidence>
<dbReference type="PANTHER" id="PTHR43341:SF15">
    <property type="entry name" value="GENERAL AMINO ACID PERMEASE AGP2"/>
    <property type="match status" value="1"/>
</dbReference>
<keyword evidence="3 6" id="KW-0812">Transmembrane</keyword>
<organism evidence="8 9">
    <name type="scientific">[Candida] arabinofermentans NRRL YB-2248</name>
    <dbReference type="NCBI Taxonomy" id="983967"/>
    <lineage>
        <taxon>Eukaryota</taxon>
        <taxon>Fungi</taxon>
        <taxon>Dikarya</taxon>
        <taxon>Ascomycota</taxon>
        <taxon>Saccharomycotina</taxon>
        <taxon>Pichiomycetes</taxon>
        <taxon>Pichiales</taxon>
        <taxon>Pichiaceae</taxon>
        <taxon>Ogataea</taxon>
        <taxon>Ogataea/Candida clade</taxon>
    </lineage>
</organism>
<evidence type="ECO:0000256" key="5">
    <source>
        <dbReference type="ARBA" id="ARBA00023136"/>
    </source>
</evidence>
<dbReference type="Gene3D" id="1.20.1740.10">
    <property type="entry name" value="Amino acid/polyamine transporter I"/>
    <property type="match status" value="1"/>
</dbReference>
<evidence type="ECO:0000256" key="4">
    <source>
        <dbReference type="ARBA" id="ARBA00022989"/>
    </source>
</evidence>
<sequence>MFKRSEKKEIDNEKRAEVVEELEVDSISDATSDLNQGDGRFVAGGHTKRRLKGRHIDLIAIGGSIGTALFVTIGNGLMKGGCGNLLVSFTIHAFFMYLVTLTIGELICFLPVDSPFISHAGRFVDPAFEFMMGYNFYIMVSLYLPFEITSFNSMIHFWAEGYSPAAAFAPQIVAYLALNIFAVKAYGESEFYLSMGKLILAFGLIFFTFVTMVGGNPQHDAFGFRNFKGVHNAFPQYLGSGASAFWAAYLKAIFTEAAPEYLGMVAGEAENPRVTMPRAFKTIIYRLLGFFVLGSLSVGIILKHDNAKLVEAITQGASGANVSPYVIAMQNMKIKALPDIVNVLCMTSTFSAGNSYMYCSTRALFALAKRGLAPKFFTYTTKNGVPIAALVMAVCFSCLSLLQLGSAASVALDWMVNLVTGAQINNYVFMMITYLGFYRACNAQGLDRSTLPLQSWCTKLQPWPAYYCIFTGSIIIMFLGASAFIPTFSVDDFLYYYLFFFIDVALFLFWKIVKRTKFVDPKTADLVSYLDVLDAHEREYYAAKGLEGPPKELKWYQKIVSWAL</sequence>
<feature type="transmembrane region" description="Helical" evidence="6">
    <location>
        <begin position="385"/>
        <end position="404"/>
    </location>
</feature>
<keyword evidence="9" id="KW-1185">Reference proteome</keyword>
<dbReference type="OrthoDB" id="10062876at2759"/>
<name>A0A1E4ST17_9ASCO</name>
<dbReference type="GO" id="GO:0015171">
    <property type="term" value="F:amino acid transmembrane transporter activity"/>
    <property type="evidence" value="ECO:0007669"/>
    <property type="project" value="TreeGrafter"/>
</dbReference>
<feature type="transmembrane region" description="Helical" evidence="6">
    <location>
        <begin position="424"/>
        <end position="442"/>
    </location>
</feature>
<feature type="transmembrane region" description="Helical" evidence="6">
    <location>
        <begin position="283"/>
        <end position="302"/>
    </location>
</feature>
<feature type="transmembrane region" description="Helical" evidence="6">
    <location>
        <begin position="89"/>
        <end position="112"/>
    </location>
</feature>
<feature type="transmembrane region" description="Helical" evidence="6">
    <location>
        <begin position="58"/>
        <end position="77"/>
    </location>
</feature>
<dbReference type="GO" id="GO:0016020">
    <property type="term" value="C:membrane"/>
    <property type="evidence" value="ECO:0007669"/>
    <property type="project" value="UniProtKB-SubCell"/>
</dbReference>
<reference evidence="9" key="1">
    <citation type="submission" date="2016-04" db="EMBL/GenBank/DDBJ databases">
        <title>Comparative genomics of biotechnologically important yeasts.</title>
        <authorList>
            <consortium name="DOE Joint Genome Institute"/>
            <person name="Riley R."/>
            <person name="Haridas S."/>
            <person name="Wolfe K.H."/>
            <person name="Lopes M.R."/>
            <person name="Hittinger C.T."/>
            <person name="Goker M."/>
            <person name="Salamov A."/>
            <person name="Wisecaver J."/>
            <person name="Long T.M."/>
            <person name="Aerts A.L."/>
            <person name="Barry K."/>
            <person name="Choi C."/>
            <person name="Clum A."/>
            <person name="Coughlan A.Y."/>
            <person name="Deshpande S."/>
            <person name="Douglass A.P."/>
            <person name="Hanson S.J."/>
            <person name="Klenk H.-P."/>
            <person name="Labutti K."/>
            <person name="Lapidus A."/>
            <person name="Lindquist E."/>
            <person name="Lipzen A."/>
            <person name="Meier-Kolthoff J.P."/>
            <person name="Ohm R.A."/>
            <person name="Otillar R.P."/>
            <person name="Pangilinan J."/>
            <person name="Peng Y."/>
            <person name="Rokas A."/>
            <person name="Rosa C.A."/>
            <person name="Scheuner C."/>
            <person name="Sibirny A.A."/>
            <person name="Slot J.C."/>
            <person name="Stielow J.B."/>
            <person name="Sun H."/>
            <person name="Kurtzman C.P."/>
            <person name="Blackwell M."/>
            <person name="Grigoriev I.V."/>
            <person name="Jeffries T.W."/>
        </authorList>
    </citation>
    <scope>NUCLEOTIDE SEQUENCE [LARGE SCALE GENOMIC DNA]</scope>
    <source>
        <strain evidence="9">NRRL YB-2248</strain>
    </source>
</reference>
<feature type="transmembrane region" description="Helical" evidence="6">
    <location>
        <begin position="494"/>
        <end position="513"/>
    </location>
</feature>
<evidence type="ECO:0000259" key="7">
    <source>
        <dbReference type="Pfam" id="PF00324"/>
    </source>
</evidence>
<evidence type="ECO:0000256" key="6">
    <source>
        <dbReference type="SAM" id="Phobius"/>
    </source>
</evidence>